<dbReference type="Pfam" id="PF00403">
    <property type="entry name" value="HMA"/>
    <property type="match status" value="1"/>
</dbReference>
<dbReference type="RefSeq" id="WP_012959013.1">
    <property type="nucleotide sequence ID" value="NZ_CP144224.1"/>
</dbReference>
<dbReference type="PROSITE" id="PS50846">
    <property type="entry name" value="HMA_2"/>
    <property type="match status" value="1"/>
</dbReference>
<dbReference type="GO" id="GO:0005507">
    <property type="term" value="F:copper ion binding"/>
    <property type="evidence" value="ECO:0007669"/>
    <property type="project" value="InterPro"/>
</dbReference>
<keyword evidence="6" id="KW-0143">Chaperone</keyword>
<dbReference type="NCBIfam" id="TIGR00003">
    <property type="entry name" value="copper ion binding protein"/>
    <property type="match status" value="1"/>
</dbReference>
<evidence type="ECO:0000256" key="6">
    <source>
        <dbReference type="ARBA" id="ARBA00023186"/>
    </source>
</evidence>
<keyword evidence="4" id="KW-0479">Metal-binding</keyword>
<proteinExistence type="predicted"/>
<dbReference type="GO" id="GO:0006825">
    <property type="term" value="P:copper ion transport"/>
    <property type="evidence" value="ECO:0007669"/>
    <property type="project" value="InterPro"/>
</dbReference>
<dbReference type="InterPro" id="IPR036163">
    <property type="entry name" value="HMA_dom_sf"/>
</dbReference>
<accession>A0AAJ2KXH5</accession>
<dbReference type="Proteomes" id="UP001285636">
    <property type="component" value="Unassembled WGS sequence"/>
</dbReference>
<keyword evidence="5" id="KW-0186">Copper</keyword>
<dbReference type="GO" id="GO:0005737">
    <property type="term" value="C:cytoplasm"/>
    <property type="evidence" value="ECO:0007669"/>
    <property type="project" value="UniProtKB-SubCell"/>
</dbReference>
<evidence type="ECO:0000313" key="9">
    <source>
        <dbReference type="Proteomes" id="UP001285636"/>
    </source>
</evidence>
<evidence type="ECO:0000259" key="7">
    <source>
        <dbReference type="PROSITE" id="PS50846"/>
    </source>
</evidence>
<sequence length="69" mass="7304">MAQETLTVKGMSCGHCVSSVEGSVGELSGVESVKVALDKGQVEVSYNENELNLGKIKEVIEDQGYDVVS</sequence>
<dbReference type="SUPFAM" id="SSF55008">
    <property type="entry name" value="HMA, heavy metal-associated domain"/>
    <property type="match status" value="1"/>
</dbReference>
<dbReference type="PROSITE" id="PS01047">
    <property type="entry name" value="HMA_1"/>
    <property type="match status" value="1"/>
</dbReference>
<dbReference type="EMBL" id="JAWJAY010000001">
    <property type="protein sequence ID" value="MDV2884896.1"/>
    <property type="molecule type" value="Genomic_DNA"/>
</dbReference>
<evidence type="ECO:0000256" key="3">
    <source>
        <dbReference type="ARBA" id="ARBA00022490"/>
    </source>
</evidence>
<dbReference type="CDD" id="cd00371">
    <property type="entry name" value="HMA"/>
    <property type="match status" value="1"/>
</dbReference>
<dbReference type="InterPro" id="IPR006121">
    <property type="entry name" value="HMA_dom"/>
</dbReference>
<reference evidence="8" key="1">
    <citation type="submission" date="2023-10" db="EMBL/GenBank/DDBJ databases">
        <title>Screening of Alkalihalophilus pseudofirmusBZ-TG-HK211 and Its Alleviation of Salt Stress on Rapeseed Growth.</title>
        <authorList>
            <person name="Zhao B."/>
            <person name="Guo T."/>
        </authorList>
    </citation>
    <scope>NUCLEOTIDE SEQUENCE</scope>
    <source>
        <strain evidence="8">BZ-TG-HK211</strain>
    </source>
</reference>
<dbReference type="PANTHER" id="PTHR46594">
    <property type="entry name" value="P-TYPE CATION-TRANSPORTING ATPASE"/>
    <property type="match status" value="1"/>
</dbReference>
<dbReference type="NCBIfam" id="NF033795">
    <property type="entry name" value="chaper_CopZ_Bs"/>
    <property type="match status" value="1"/>
</dbReference>
<feature type="domain" description="HMA" evidence="7">
    <location>
        <begin position="2"/>
        <end position="68"/>
    </location>
</feature>
<evidence type="ECO:0000313" key="8">
    <source>
        <dbReference type="EMBL" id="MDV2884896.1"/>
    </source>
</evidence>
<evidence type="ECO:0000256" key="2">
    <source>
        <dbReference type="ARBA" id="ARBA00015313"/>
    </source>
</evidence>
<dbReference type="FunFam" id="3.30.70.100:FF:000001">
    <property type="entry name" value="ATPase copper transporting beta"/>
    <property type="match status" value="1"/>
</dbReference>
<dbReference type="InterPro" id="IPR000428">
    <property type="entry name" value="Cu-bd"/>
</dbReference>
<name>A0AAJ2KXH5_ALKPS</name>
<dbReference type="PRINTS" id="PR00944">
    <property type="entry name" value="CUEXPORT"/>
</dbReference>
<evidence type="ECO:0000256" key="5">
    <source>
        <dbReference type="ARBA" id="ARBA00023008"/>
    </source>
</evidence>
<gene>
    <name evidence="8" type="primary">copZ</name>
    <name evidence="8" type="ORF">RYX45_06875</name>
</gene>
<dbReference type="Gene3D" id="3.30.70.100">
    <property type="match status" value="1"/>
</dbReference>
<keyword evidence="3" id="KW-0963">Cytoplasm</keyword>
<dbReference type="InterPro" id="IPR017969">
    <property type="entry name" value="Heavy-metal-associated_CS"/>
</dbReference>
<dbReference type="PANTHER" id="PTHR46594:SF4">
    <property type="entry name" value="P-TYPE CATION-TRANSPORTING ATPASE"/>
    <property type="match status" value="1"/>
</dbReference>
<dbReference type="InterPro" id="IPR006122">
    <property type="entry name" value="HMA_Cu_ion-bd"/>
</dbReference>
<dbReference type="AlphaFoldDB" id="A0AAJ2KXH5"/>
<evidence type="ECO:0000256" key="1">
    <source>
        <dbReference type="ARBA" id="ARBA00004496"/>
    </source>
</evidence>
<organism evidence="8 9">
    <name type="scientific">Alkalihalophilus pseudofirmus</name>
    <name type="common">Bacillus pseudofirmus</name>
    <dbReference type="NCBI Taxonomy" id="79885"/>
    <lineage>
        <taxon>Bacteria</taxon>
        <taxon>Bacillati</taxon>
        <taxon>Bacillota</taxon>
        <taxon>Bacilli</taxon>
        <taxon>Bacillales</taxon>
        <taxon>Bacillaceae</taxon>
        <taxon>Alkalihalophilus</taxon>
    </lineage>
</organism>
<comment type="subcellular location">
    <subcellularLocation>
        <location evidence="1">Cytoplasm</location>
    </subcellularLocation>
</comment>
<protein>
    <recommendedName>
        <fullName evidence="2">Copper chaperone CopZ</fullName>
    </recommendedName>
</protein>
<comment type="caution">
    <text evidence="8">The sequence shown here is derived from an EMBL/GenBank/DDBJ whole genome shotgun (WGS) entry which is preliminary data.</text>
</comment>
<dbReference type="InterPro" id="IPR049740">
    <property type="entry name" value="CopZ"/>
</dbReference>
<evidence type="ECO:0000256" key="4">
    <source>
        <dbReference type="ARBA" id="ARBA00022723"/>
    </source>
</evidence>